<reference evidence="1 2" key="1">
    <citation type="submission" date="2018-05" db="EMBL/GenBank/DDBJ databases">
        <title>Complete genome sequence of Arcticibacterium luteifluviistationis SM1504T, a cytophagaceae bacterium isolated from Arctic surface seawater.</title>
        <authorList>
            <person name="Li Y."/>
            <person name="Qin Q.-L."/>
        </authorList>
    </citation>
    <scope>NUCLEOTIDE SEQUENCE [LARGE SCALE GENOMIC DNA]</scope>
    <source>
        <strain evidence="1 2">SM1504</strain>
    </source>
</reference>
<dbReference type="EMBL" id="CP029480">
    <property type="protein sequence ID" value="AWV99509.1"/>
    <property type="molecule type" value="Genomic_DNA"/>
</dbReference>
<keyword evidence="2" id="KW-1185">Reference proteome</keyword>
<organism evidence="1 2">
    <name type="scientific">Arcticibacterium luteifluviistationis</name>
    <dbReference type="NCBI Taxonomy" id="1784714"/>
    <lineage>
        <taxon>Bacteria</taxon>
        <taxon>Pseudomonadati</taxon>
        <taxon>Bacteroidota</taxon>
        <taxon>Cytophagia</taxon>
        <taxon>Cytophagales</taxon>
        <taxon>Leadbetterellaceae</taxon>
        <taxon>Arcticibacterium</taxon>
    </lineage>
</organism>
<proteinExistence type="predicted"/>
<dbReference type="KEGG" id="als:DJ013_15590"/>
<dbReference type="Pfam" id="PF13591">
    <property type="entry name" value="MerR_2"/>
    <property type="match status" value="1"/>
</dbReference>
<name>A0A2Z4GDW7_9BACT</name>
<dbReference type="Gene3D" id="1.10.1660.10">
    <property type="match status" value="1"/>
</dbReference>
<accession>A0A2Z4GDW7</accession>
<sequence length="97" mass="11461">METDKFIRIDHFCEVYEIELSFIEELVSYELISITEQESVKCFLPDDIPHIEKMIRLYKELDINPAGIDAILLLLEKLNKKESELTELKSRLSIFLK</sequence>
<dbReference type="AlphaFoldDB" id="A0A2Z4GDW7"/>
<evidence type="ECO:0000313" key="2">
    <source>
        <dbReference type="Proteomes" id="UP000249873"/>
    </source>
</evidence>
<protein>
    <submittedName>
        <fullName evidence="1">MerR family transcriptional regulator</fullName>
    </submittedName>
</protein>
<dbReference type="Proteomes" id="UP000249873">
    <property type="component" value="Chromosome"/>
</dbReference>
<dbReference type="OrthoDB" id="1494789at2"/>
<gene>
    <name evidence="1" type="ORF">DJ013_15590</name>
</gene>
<evidence type="ECO:0000313" key="1">
    <source>
        <dbReference type="EMBL" id="AWV99509.1"/>
    </source>
</evidence>
<dbReference type="RefSeq" id="WP_111372877.1">
    <property type="nucleotide sequence ID" value="NZ_CP029480.1"/>
</dbReference>